<sequence length="720" mass="81587">MGTKWREGVGAVPSDLGFCLNRLFDPLNYDHTTVEEFLKGYKERDLKKAKLYKIASNMFGVPPGARKRRILAPPMEKAPVVNRKIESAPELSLPEKTKTKDKGTKDSEEAEIEYAMPELAKYKKWFKERKEFRITLESMGLNEEWLVNKPDKTPLEYRMLQRFIDARTPKPPSPEPVIEVNLEGELPENLPLVHRPAPLAIKAIDEFLHKKNMRLIDLFRKVDKDKNWKISTQEFRKIIKENHIPISDILLEDLMLALDTDLNDELDYKELAMGLDQYKIERRESQKKMGSIDKISTISSTTVTKSKVSGPRGGAPDGAPESVKGVQIGGSEGGRGIQGAGEGSIKEAAESTQPEITVSSHKTPQPPSPPTKTGTASSMSNPSASARPKSELSTISQSRSPSPTSSLHLEPPEADLRPEQMILSSEEAMLDLRKRDREALARMMGKKLPKTPSFKQHRQTTGKAALIKTGNKAIDDHCRPSTLEGETADMVDRFRQLKVKEYHEILRVCQKNHVPLAESLLERVLFHPPDKPHSLLKKKIRQPGVDLLVSSHYADPPKKPKTPMQIKHKDKMILSKTGQLLIDSRHMYPQHEKVAPAGHKINLSTGRAVVRRRVDCWMSFEEYDRLTSKFAVRYKQLHGNIDDNAFWPGHLLDKIRLCMPPYDNPQHEPGARSMFRNTTTGELRTNHGYDNDLNLWPVNDSGCIQMGMYDPYKNKPLWNV</sequence>
<feature type="domain" description="EF-hand" evidence="2">
    <location>
        <begin position="210"/>
        <end position="245"/>
    </location>
</feature>
<feature type="compositionally biased region" description="Basic and acidic residues" evidence="1">
    <location>
        <begin position="84"/>
        <end position="107"/>
    </location>
</feature>
<dbReference type="Gene3D" id="1.10.238.10">
    <property type="entry name" value="EF-hand"/>
    <property type="match status" value="1"/>
</dbReference>
<dbReference type="InterPro" id="IPR002048">
    <property type="entry name" value="EF_hand_dom"/>
</dbReference>
<keyword evidence="3" id="KW-1185">Reference proteome</keyword>
<dbReference type="PANTHER" id="PTHR47225:SF1">
    <property type="entry name" value="EF-HAND CALCIUM-BINDING DOMAIN-CONTAINING PROTEIN 12"/>
    <property type="match status" value="1"/>
</dbReference>
<dbReference type="RefSeq" id="XP_013411229.1">
    <property type="nucleotide sequence ID" value="XM_013555775.2"/>
</dbReference>
<dbReference type="InterPro" id="IPR011992">
    <property type="entry name" value="EF-hand-dom_pair"/>
</dbReference>
<dbReference type="InterPro" id="IPR042847">
    <property type="entry name" value="EFC12"/>
</dbReference>
<dbReference type="SMART" id="SM00054">
    <property type="entry name" value="EFh"/>
    <property type="match status" value="2"/>
</dbReference>
<dbReference type="KEGG" id="lak:106174281"/>
<feature type="compositionally biased region" description="Polar residues" evidence="1">
    <location>
        <begin position="350"/>
        <end position="362"/>
    </location>
</feature>
<gene>
    <name evidence="4" type="primary">LOC106174281</name>
</gene>
<dbReference type="GO" id="GO:0005509">
    <property type="term" value="F:calcium ion binding"/>
    <property type="evidence" value="ECO:0007669"/>
    <property type="project" value="InterPro"/>
</dbReference>
<evidence type="ECO:0000259" key="2">
    <source>
        <dbReference type="PROSITE" id="PS50222"/>
    </source>
</evidence>
<organism evidence="3 4">
    <name type="scientific">Lingula anatina</name>
    <name type="common">Brachiopod</name>
    <name type="synonym">Lingula unguis</name>
    <dbReference type="NCBI Taxonomy" id="7574"/>
    <lineage>
        <taxon>Eukaryota</taxon>
        <taxon>Metazoa</taxon>
        <taxon>Spiralia</taxon>
        <taxon>Lophotrochozoa</taxon>
        <taxon>Brachiopoda</taxon>
        <taxon>Linguliformea</taxon>
        <taxon>Lingulata</taxon>
        <taxon>Lingulida</taxon>
        <taxon>Linguloidea</taxon>
        <taxon>Lingulidae</taxon>
        <taxon>Lingula</taxon>
    </lineage>
</organism>
<feature type="region of interest" description="Disordered" evidence="1">
    <location>
        <begin position="301"/>
        <end position="418"/>
    </location>
</feature>
<dbReference type="CDD" id="cd00051">
    <property type="entry name" value="EFh"/>
    <property type="match status" value="1"/>
</dbReference>
<evidence type="ECO:0000256" key="1">
    <source>
        <dbReference type="SAM" id="MobiDB-lite"/>
    </source>
</evidence>
<feature type="region of interest" description="Disordered" evidence="1">
    <location>
        <begin position="84"/>
        <end position="109"/>
    </location>
</feature>
<dbReference type="InParanoid" id="A0A1S3JMR3"/>
<reference evidence="4" key="1">
    <citation type="submission" date="2025-08" db="UniProtKB">
        <authorList>
            <consortium name="RefSeq"/>
        </authorList>
    </citation>
    <scope>IDENTIFICATION</scope>
    <source>
        <tissue evidence="4">Gonads</tissue>
    </source>
</reference>
<protein>
    <submittedName>
        <fullName evidence="4">Uncharacterized protein LOC106174281</fullName>
    </submittedName>
</protein>
<dbReference type="PROSITE" id="PS50222">
    <property type="entry name" value="EF_HAND_2"/>
    <property type="match status" value="1"/>
</dbReference>
<proteinExistence type="predicted"/>
<dbReference type="AlphaFoldDB" id="A0A1S3JMR3"/>
<feature type="compositionally biased region" description="Low complexity" evidence="1">
    <location>
        <begin position="393"/>
        <end position="406"/>
    </location>
</feature>
<dbReference type="Proteomes" id="UP000085678">
    <property type="component" value="Unplaced"/>
</dbReference>
<evidence type="ECO:0000313" key="3">
    <source>
        <dbReference type="Proteomes" id="UP000085678"/>
    </source>
</evidence>
<name>A0A1S3JMR3_LINAN</name>
<accession>A0A1S3JMR3</accession>
<dbReference type="PANTHER" id="PTHR47225">
    <property type="entry name" value="EF-HAND CALCIUM-BINDING DOMAIN-CONTAINING PROTEIN 12"/>
    <property type="match status" value="1"/>
</dbReference>
<dbReference type="OMA" id="RVIAHCF"/>
<evidence type="ECO:0000313" key="4">
    <source>
        <dbReference type="RefSeq" id="XP_013411229.1"/>
    </source>
</evidence>
<dbReference type="OrthoDB" id="10005811at2759"/>
<feature type="compositionally biased region" description="Gly residues" evidence="1">
    <location>
        <begin position="327"/>
        <end position="342"/>
    </location>
</feature>
<dbReference type="GeneID" id="106174281"/>
<dbReference type="SUPFAM" id="SSF47473">
    <property type="entry name" value="EF-hand"/>
    <property type="match status" value="1"/>
</dbReference>